<dbReference type="AlphaFoldDB" id="A0A9D5K9X4"/>
<name>A0A9D5K9X4_UNCW3</name>
<reference evidence="1" key="1">
    <citation type="submission" date="2019-11" db="EMBL/GenBank/DDBJ databases">
        <title>Microbial mats filling the niche in hypersaline microbial mats.</title>
        <authorList>
            <person name="Wong H.L."/>
            <person name="Macleod F.I."/>
            <person name="White R.A. III"/>
            <person name="Burns B.P."/>
        </authorList>
    </citation>
    <scope>NUCLEOTIDE SEQUENCE</scope>
    <source>
        <strain evidence="1">Bin_327</strain>
    </source>
</reference>
<comment type="caution">
    <text evidence="1">The sequence shown here is derived from an EMBL/GenBank/DDBJ whole genome shotgun (WGS) entry which is preliminary data.</text>
</comment>
<accession>A0A9D5K9X4</accession>
<protein>
    <submittedName>
        <fullName evidence="1">Uncharacterized protein</fullName>
    </submittedName>
</protein>
<gene>
    <name evidence="1" type="ORF">GF359_08180</name>
</gene>
<dbReference type="PROSITE" id="PS51257">
    <property type="entry name" value="PROKAR_LIPOPROTEIN"/>
    <property type="match status" value="1"/>
</dbReference>
<dbReference type="Proteomes" id="UP000630660">
    <property type="component" value="Unassembled WGS sequence"/>
</dbReference>
<sequence length="121" mass="13265">MKRLVLAVMIGLLALGIACKDKRPTIKEVTYPGSVVAEPSTQAEIDANTYGKWIYFNSDKTVDDVATYYEDFTDKGWSLDYTGSIMGLLELNLSKGGVGLDVKIIPQGATASQIELRLKEM</sequence>
<evidence type="ECO:0000313" key="2">
    <source>
        <dbReference type="Proteomes" id="UP000630660"/>
    </source>
</evidence>
<dbReference type="EMBL" id="WJKJ01000273">
    <property type="protein sequence ID" value="MBD3365178.1"/>
    <property type="molecule type" value="Genomic_DNA"/>
</dbReference>
<evidence type="ECO:0000313" key="1">
    <source>
        <dbReference type="EMBL" id="MBD3365178.1"/>
    </source>
</evidence>
<proteinExistence type="predicted"/>
<organism evidence="1 2">
    <name type="scientific">candidate division WOR-3 bacterium</name>
    <dbReference type="NCBI Taxonomy" id="2052148"/>
    <lineage>
        <taxon>Bacteria</taxon>
        <taxon>Bacteria division WOR-3</taxon>
    </lineage>
</organism>